<dbReference type="Pfam" id="PF00012">
    <property type="entry name" value="HSP70"/>
    <property type="match status" value="1"/>
</dbReference>
<dbReference type="Gene3D" id="3.30.420.40">
    <property type="match status" value="2"/>
</dbReference>
<dbReference type="PANTHER" id="PTHR45639">
    <property type="entry name" value="HSC70CB, ISOFORM G-RELATED"/>
    <property type="match status" value="1"/>
</dbReference>
<comment type="caution">
    <text evidence="4">The sequence shown here is derived from an EMBL/GenBank/DDBJ whole genome shotgun (WGS) entry which is preliminary data.</text>
</comment>
<dbReference type="OrthoDB" id="687450at2759"/>
<name>A0A835EFN3_9POAL</name>
<dbReference type="Gene3D" id="3.90.640.10">
    <property type="entry name" value="Actin, Chain A, domain 4"/>
    <property type="match status" value="1"/>
</dbReference>
<evidence type="ECO:0000313" key="5">
    <source>
        <dbReference type="Proteomes" id="UP000636709"/>
    </source>
</evidence>
<organism evidence="4 5">
    <name type="scientific">Digitaria exilis</name>
    <dbReference type="NCBI Taxonomy" id="1010633"/>
    <lineage>
        <taxon>Eukaryota</taxon>
        <taxon>Viridiplantae</taxon>
        <taxon>Streptophyta</taxon>
        <taxon>Embryophyta</taxon>
        <taxon>Tracheophyta</taxon>
        <taxon>Spermatophyta</taxon>
        <taxon>Magnoliopsida</taxon>
        <taxon>Liliopsida</taxon>
        <taxon>Poales</taxon>
        <taxon>Poaceae</taxon>
        <taxon>PACMAD clade</taxon>
        <taxon>Panicoideae</taxon>
        <taxon>Panicodae</taxon>
        <taxon>Paniceae</taxon>
        <taxon>Anthephorinae</taxon>
        <taxon>Digitaria</taxon>
    </lineage>
</organism>
<dbReference type="GO" id="GO:0005524">
    <property type="term" value="F:ATP binding"/>
    <property type="evidence" value="ECO:0007669"/>
    <property type="project" value="UniProtKB-KW"/>
</dbReference>
<dbReference type="InterPro" id="IPR013126">
    <property type="entry name" value="Hsp_70_fam"/>
</dbReference>
<dbReference type="AlphaFoldDB" id="A0A835EFN3"/>
<gene>
    <name evidence="4" type="ORF">HU200_045117</name>
</gene>
<dbReference type="GO" id="GO:0030968">
    <property type="term" value="P:endoplasmic reticulum unfolded protein response"/>
    <property type="evidence" value="ECO:0007669"/>
    <property type="project" value="TreeGrafter"/>
</dbReference>
<feature type="region of interest" description="Disordered" evidence="3">
    <location>
        <begin position="1"/>
        <end position="20"/>
    </location>
</feature>
<keyword evidence="1" id="KW-0547">Nucleotide-binding</keyword>
<dbReference type="PANTHER" id="PTHR45639:SF34">
    <property type="entry name" value="CHAPERONE PROTEIN DNAK"/>
    <property type="match status" value="1"/>
</dbReference>
<dbReference type="GO" id="GO:0034663">
    <property type="term" value="C:endoplasmic reticulum chaperone complex"/>
    <property type="evidence" value="ECO:0007669"/>
    <property type="project" value="TreeGrafter"/>
</dbReference>
<dbReference type="PRINTS" id="PR00301">
    <property type="entry name" value="HEATSHOCK70"/>
</dbReference>
<reference evidence="4" key="1">
    <citation type="submission" date="2020-07" db="EMBL/GenBank/DDBJ databases">
        <title>Genome sequence and genetic diversity analysis of an under-domesticated orphan crop, white fonio (Digitaria exilis).</title>
        <authorList>
            <person name="Bennetzen J.L."/>
            <person name="Chen S."/>
            <person name="Ma X."/>
            <person name="Wang X."/>
            <person name="Yssel A.E.J."/>
            <person name="Chaluvadi S.R."/>
            <person name="Johnson M."/>
            <person name="Gangashetty P."/>
            <person name="Hamidou F."/>
            <person name="Sanogo M.D."/>
            <person name="Zwaenepoel A."/>
            <person name="Wallace J."/>
            <person name="Van De Peer Y."/>
            <person name="Van Deynze A."/>
        </authorList>
    </citation>
    <scope>NUCLEOTIDE SEQUENCE</scope>
    <source>
        <tissue evidence="4">Leaves</tissue>
    </source>
</reference>
<accession>A0A835EFN3</accession>
<dbReference type="EMBL" id="JACEFO010002109">
    <property type="protein sequence ID" value="KAF8681687.1"/>
    <property type="molecule type" value="Genomic_DNA"/>
</dbReference>
<dbReference type="FunFam" id="3.90.640.10:FF:000003">
    <property type="entry name" value="Molecular chaperone DnaK"/>
    <property type="match status" value="1"/>
</dbReference>
<dbReference type="Proteomes" id="UP000636709">
    <property type="component" value="Unassembled WGS sequence"/>
</dbReference>
<sequence>MVQWGSDGCGPTAPPHRRDGTALEIIRSENFEEQTRWGAATPRFGIPRFYAYFGGEEDASSELSLRRYGNTKSATPFAMGNAAAIHLGNTKSCIAGYGSGGGGGDPYGFCIPSWVAFFTHRDPPVDAHGPLVGEAARDHSSIPSWTAISGFMRLIHRRHALPDFFFLGWASIQLGETGQVLSPHHLAGILISELKHMAEAHLGRQIENALVAVPRHVTYDGREHVRFAATCQAGFRVAKIVDEHIAAAAADGHHAEHGDGGGAVLVFPVGGRTSHATIFKFVDGRARLIQARDDLFFGGNSKYLGLLQLIKQQHGFDIRQDTTALLRLKAECERAKKALSYQQETAVPLLDGVDSSLLTRAKFEELNRDLFERAMALVDSVVMQAPVVGEHRKGRSLLDTAMDMFTGRRSRAAESRRVDMVDEIVVVGGSTRTTSAAGSPATEGEWSLTKLSSMVLCFLPVLQWHHGFI</sequence>
<evidence type="ECO:0000256" key="1">
    <source>
        <dbReference type="ARBA" id="ARBA00022741"/>
    </source>
</evidence>
<proteinExistence type="predicted"/>
<dbReference type="SUPFAM" id="SSF53067">
    <property type="entry name" value="Actin-like ATPase domain"/>
    <property type="match status" value="2"/>
</dbReference>
<evidence type="ECO:0000256" key="2">
    <source>
        <dbReference type="ARBA" id="ARBA00022840"/>
    </source>
</evidence>
<keyword evidence="2" id="KW-0067">ATP-binding</keyword>
<dbReference type="GO" id="GO:0140662">
    <property type="term" value="F:ATP-dependent protein folding chaperone"/>
    <property type="evidence" value="ECO:0007669"/>
    <property type="project" value="InterPro"/>
</dbReference>
<dbReference type="InterPro" id="IPR043129">
    <property type="entry name" value="ATPase_NBD"/>
</dbReference>
<keyword evidence="5" id="KW-1185">Reference proteome</keyword>
<protein>
    <submittedName>
        <fullName evidence="4">Uncharacterized protein</fullName>
    </submittedName>
</protein>
<evidence type="ECO:0000313" key="4">
    <source>
        <dbReference type="EMBL" id="KAF8681687.1"/>
    </source>
</evidence>
<evidence type="ECO:0000256" key="3">
    <source>
        <dbReference type="SAM" id="MobiDB-lite"/>
    </source>
</evidence>